<dbReference type="GO" id="GO:0046677">
    <property type="term" value="P:response to antibiotic"/>
    <property type="evidence" value="ECO:0007669"/>
    <property type="project" value="InterPro"/>
</dbReference>
<dbReference type="Proteomes" id="UP000216339">
    <property type="component" value="Unassembled WGS sequence"/>
</dbReference>
<evidence type="ECO:0000256" key="2">
    <source>
        <dbReference type="ARBA" id="ARBA00009009"/>
    </source>
</evidence>
<accession>A0A271J0B9</accession>
<keyword evidence="4" id="KW-0732">Signal</keyword>
<evidence type="ECO:0000256" key="4">
    <source>
        <dbReference type="SAM" id="SignalP"/>
    </source>
</evidence>
<dbReference type="AlphaFoldDB" id="A0A271J0B9"/>
<feature type="chain" id="PRO_5012357194" description="beta-lactamase" evidence="4">
    <location>
        <begin position="22"/>
        <end position="302"/>
    </location>
</feature>
<dbReference type="GO" id="GO:0030655">
    <property type="term" value="P:beta-lactam antibiotic catabolic process"/>
    <property type="evidence" value="ECO:0007669"/>
    <property type="project" value="InterPro"/>
</dbReference>
<name>A0A271J0B9_9BACT</name>
<comment type="catalytic activity">
    <reaction evidence="1">
        <text>a beta-lactam + H2O = a substituted beta-amino acid</text>
        <dbReference type="Rhea" id="RHEA:20401"/>
        <dbReference type="ChEBI" id="CHEBI:15377"/>
        <dbReference type="ChEBI" id="CHEBI:35627"/>
        <dbReference type="ChEBI" id="CHEBI:140347"/>
        <dbReference type="EC" id="3.5.2.6"/>
    </reaction>
</comment>
<feature type="domain" description="Beta-lactamase class A catalytic" evidence="5">
    <location>
        <begin position="63"/>
        <end position="275"/>
    </location>
</feature>
<feature type="signal peptide" evidence="4">
    <location>
        <begin position="1"/>
        <end position="21"/>
    </location>
</feature>
<dbReference type="RefSeq" id="WP_095510151.1">
    <property type="nucleotide sequence ID" value="NZ_MQWD01000001.1"/>
</dbReference>
<organism evidence="6 7">
    <name type="scientific">Rubrivirga marina</name>
    <dbReference type="NCBI Taxonomy" id="1196024"/>
    <lineage>
        <taxon>Bacteria</taxon>
        <taxon>Pseudomonadati</taxon>
        <taxon>Rhodothermota</taxon>
        <taxon>Rhodothermia</taxon>
        <taxon>Rhodothermales</taxon>
        <taxon>Rubricoccaceae</taxon>
        <taxon>Rubrivirga</taxon>
    </lineage>
</organism>
<proteinExistence type="inferred from homology"/>
<dbReference type="InterPro" id="IPR000871">
    <property type="entry name" value="Beta-lactam_class-A"/>
</dbReference>
<sequence length="302" mass="32163">MPTVRLWAFAALAVLAGCRSAAPPSVSEFAPLAEAVEGVLARHPAATVAVVVRRAAPGDTVAYGRNADRPFHAASTMKVPVMIEAFRQVETGLRAWDDPVRVENRFRSIVDGSEFAITDDSDDALYSRLGQDVPFRDLVERAITTSSNLATNLLIDRLTADSVQATAVRLGAPGMRVLRGVEDLKAFEAGLNNRTTAGALATLMEALRDGRAVSPEADAAMVDVLDDQAFNEMIPADLPAGVRVAHKTGEITEIHHDAAIVYPEGAAPYVLVILTEGLEDHAESARLGAEVSRAIYDVLVGD</sequence>
<reference evidence="6 7" key="1">
    <citation type="submission" date="2016-11" db="EMBL/GenBank/DDBJ databases">
        <title>Study of marine rhodopsin-containing bacteria.</title>
        <authorList>
            <person name="Yoshizawa S."/>
            <person name="Kumagai Y."/>
            <person name="Kogure K."/>
        </authorList>
    </citation>
    <scope>NUCLEOTIDE SEQUENCE [LARGE SCALE GENOMIC DNA]</scope>
    <source>
        <strain evidence="6 7">SAORIC-28</strain>
    </source>
</reference>
<evidence type="ECO:0000259" key="5">
    <source>
        <dbReference type="Pfam" id="PF13354"/>
    </source>
</evidence>
<evidence type="ECO:0000256" key="3">
    <source>
        <dbReference type="ARBA" id="ARBA00012865"/>
    </source>
</evidence>
<comment type="similarity">
    <text evidence="2">Belongs to the class-A beta-lactamase family.</text>
</comment>
<dbReference type="EMBL" id="MQWD01000001">
    <property type="protein sequence ID" value="PAP76494.1"/>
    <property type="molecule type" value="Genomic_DNA"/>
</dbReference>
<dbReference type="InterPro" id="IPR012338">
    <property type="entry name" value="Beta-lactam/transpept-like"/>
</dbReference>
<evidence type="ECO:0000256" key="1">
    <source>
        <dbReference type="ARBA" id="ARBA00001526"/>
    </source>
</evidence>
<keyword evidence="7" id="KW-1185">Reference proteome</keyword>
<dbReference type="PANTHER" id="PTHR35333">
    <property type="entry name" value="BETA-LACTAMASE"/>
    <property type="match status" value="1"/>
</dbReference>
<dbReference type="EC" id="3.5.2.6" evidence="3"/>
<dbReference type="PANTHER" id="PTHR35333:SF3">
    <property type="entry name" value="BETA-LACTAMASE-TYPE TRANSPEPTIDASE FOLD CONTAINING PROTEIN"/>
    <property type="match status" value="1"/>
</dbReference>
<dbReference type="InterPro" id="IPR045155">
    <property type="entry name" value="Beta-lactam_cat"/>
</dbReference>
<gene>
    <name evidence="6" type="ORF">BSZ37_08595</name>
</gene>
<dbReference type="GO" id="GO:0008800">
    <property type="term" value="F:beta-lactamase activity"/>
    <property type="evidence" value="ECO:0007669"/>
    <property type="project" value="UniProtKB-EC"/>
</dbReference>
<dbReference type="Gene3D" id="3.40.710.10">
    <property type="entry name" value="DD-peptidase/beta-lactamase superfamily"/>
    <property type="match status" value="1"/>
</dbReference>
<comment type="caution">
    <text evidence="6">The sequence shown here is derived from an EMBL/GenBank/DDBJ whole genome shotgun (WGS) entry which is preliminary data.</text>
</comment>
<dbReference type="SUPFAM" id="SSF56601">
    <property type="entry name" value="beta-lactamase/transpeptidase-like"/>
    <property type="match status" value="1"/>
</dbReference>
<evidence type="ECO:0000313" key="7">
    <source>
        <dbReference type="Proteomes" id="UP000216339"/>
    </source>
</evidence>
<dbReference type="PROSITE" id="PS51257">
    <property type="entry name" value="PROKAR_LIPOPROTEIN"/>
    <property type="match status" value="1"/>
</dbReference>
<protein>
    <recommendedName>
        <fullName evidence="3">beta-lactamase</fullName>
        <ecNumber evidence="3">3.5.2.6</ecNumber>
    </recommendedName>
</protein>
<dbReference type="Pfam" id="PF13354">
    <property type="entry name" value="Beta-lactamase2"/>
    <property type="match status" value="1"/>
</dbReference>
<evidence type="ECO:0000313" key="6">
    <source>
        <dbReference type="EMBL" id="PAP76494.1"/>
    </source>
</evidence>
<dbReference type="OrthoDB" id="9772863at2"/>